<dbReference type="GO" id="GO:0046961">
    <property type="term" value="F:proton-transporting ATPase activity, rotational mechanism"/>
    <property type="evidence" value="ECO:0007669"/>
    <property type="project" value="TreeGrafter"/>
</dbReference>
<keyword evidence="10 15" id="KW-0066">ATP synthesis</keyword>
<keyword evidence="8 15" id="KW-0406">Ion transport</keyword>
<dbReference type="InterPro" id="IPR050059">
    <property type="entry name" value="ATP_synthase_B_chain"/>
</dbReference>
<dbReference type="InterPro" id="IPR005864">
    <property type="entry name" value="ATP_synth_F0_bsu_bac"/>
</dbReference>
<feature type="coiled-coil region" evidence="17">
    <location>
        <begin position="56"/>
        <end position="163"/>
    </location>
</feature>
<dbReference type="OMA" id="FGWRVLN"/>
<dbReference type="InterPro" id="IPR002146">
    <property type="entry name" value="ATP_synth_b/b'su_bac/chlpt"/>
</dbReference>
<evidence type="ECO:0000256" key="10">
    <source>
        <dbReference type="ARBA" id="ARBA00023310"/>
    </source>
</evidence>
<evidence type="ECO:0000256" key="18">
    <source>
        <dbReference type="SAM" id="SignalP"/>
    </source>
</evidence>
<keyword evidence="5 15" id="KW-0812">Transmembrane</keyword>
<comment type="subunit">
    <text evidence="15">F-type ATPases have 2 components, F(1) - the catalytic core - and F(0) - the membrane proton channel. F(1) has five subunits: alpha(3), beta(3), gamma(1), delta(1), epsilon(1). F(0) has three main subunits: a(1), b(2) and c(10-14). The alpha and beta chains form an alternating ring which encloses part of the gamma chain. F(1) is attached to F(0) by a central stalk formed by the gamma and epsilon chains, while a peripheral stalk is formed by the delta and b chains.</text>
</comment>
<proteinExistence type="inferred from homology"/>
<evidence type="ECO:0000256" key="14">
    <source>
        <dbReference type="ARBA" id="ARBA00037847"/>
    </source>
</evidence>
<evidence type="ECO:0000256" key="13">
    <source>
        <dbReference type="ARBA" id="ARBA00026054"/>
    </source>
</evidence>
<evidence type="ECO:0000256" key="6">
    <source>
        <dbReference type="ARBA" id="ARBA00022781"/>
    </source>
</evidence>
<dbReference type="GO" id="GO:0012505">
    <property type="term" value="C:endomembrane system"/>
    <property type="evidence" value="ECO:0007669"/>
    <property type="project" value="UniProtKB-SubCell"/>
</dbReference>
<dbReference type="HAMAP" id="MF_01398">
    <property type="entry name" value="ATP_synth_b_bprime"/>
    <property type="match status" value="1"/>
</dbReference>
<dbReference type="GO" id="GO:0005886">
    <property type="term" value="C:plasma membrane"/>
    <property type="evidence" value="ECO:0007669"/>
    <property type="project" value="UniProtKB-SubCell"/>
</dbReference>
<dbReference type="CDD" id="cd06503">
    <property type="entry name" value="ATP-synt_Fo_b"/>
    <property type="match status" value="1"/>
</dbReference>
<evidence type="ECO:0000256" key="5">
    <source>
        <dbReference type="ARBA" id="ARBA00022692"/>
    </source>
</evidence>
<name>A0A3D5QDD2_FLESI</name>
<comment type="function">
    <text evidence="11 15">F(1)F(0) ATP synthase produces ATP from ADP in the presence of a proton or sodium gradient. F-type ATPases consist of two structural domains, F(1) containing the extramembraneous catalytic core and F(0) containing the membrane proton channel, linked together by a central stalk and a peripheral stalk. During catalysis, ATP synthesis in the catalytic domain of F(1) is coupled via a rotary mechanism of the central stalk subunits to proton translocation.</text>
</comment>
<comment type="similarity">
    <text evidence="1 15 16">Belongs to the ATPase B chain family.</text>
</comment>
<keyword evidence="17" id="KW-0175">Coiled coil</keyword>
<organism evidence="19 20">
    <name type="scientific">Flexistipes sinusarabici</name>
    <dbReference type="NCBI Taxonomy" id="2352"/>
    <lineage>
        <taxon>Bacteria</taxon>
        <taxon>Pseudomonadati</taxon>
        <taxon>Deferribacterota</taxon>
        <taxon>Deferribacteres</taxon>
        <taxon>Deferribacterales</taxon>
        <taxon>Flexistipitaceae</taxon>
        <taxon>Flexistipes</taxon>
    </lineage>
</organism>
<comment type="caution">
    <text evidence="19">The sequence shown here is derived from an EMBL/GenBank/DDBJ whole genome shotgun (WGS) entry which is preliminary data.</text>
</comment>
<evidence type="ECO:0000313" key="19">
    <source>
        <dbReference type="EMBL" id="HCW93865.1"/>
    </source>
</evidence>
<keyword evidence="4 15" id="KW-0138">CF(0)</keyword>
<accession>A0A3D5QDD2</accession>
<comment type="subcellular location">
    <subcellularLocation>
        <location evidence="15">Cell membrane</location>
        <topology evidence="15">Single-pass membrane protein</topology>
    </subcellularLocation>
    <subcellularLocation>
        <location evidence="14">Endomembrane system</location>
        <topology evidence="14">Single-pass membrane protein</topology>
    </subcellularLocation>
</comment>
<gene>
    <name evidence="15 19" type="primary">atpF</name>
    <name evidence="19" type="ORF">DHM44_09315</name>
</gene>
<reference evidence="19 20" key="1">
    <citation type="journal article" date="2018" name="Nat. Biotechnol.">
        <title>A standardized bacterial taxonomy based on genome phylogeny substantially revises the tree of life.</title>
        <authorList>
            <person name="Parks D.H."/>
            <person name="Chuvochina M."/>
            <person name="Waite D.W."/>
            <person name="Rinke C."/>
            <person name="Skarshewski A."/>
            <person name="Chaumeil P.A."/>
            <person name="Hugenholtz P."/>
        </authorList>
    </citation>
    <scope>NUCLEOTIDE SEQUENCE [LARGE SCALE GENOMIC DNA]</scope>
    <source>
        <strain evidence="19">UBA8672</strain>
    </source>
</reference>
<protein>
    <recommendedName>
        <fullName evidence="15">ATP synthase subunit b</fullName>
    </recommendedName>
    <alternativeName>
        <fullName evidence="15">ATP synthase F(0) sector subunit b</fullName>
    </alternativeName>
    <alternativeName>
        <fullName evidence="15">ATPase subunit I</fullName>
    </alternativeName>
    <alternativeName>
        <fullName evidence="15">F-type ATPase subunit b</fullName>
        <shortName evidence="15">F-ATPase subunit b</shortName>
    </alternativeName>
</protein>
<dbReference type="EMBL" id="DPPF01000195">
    <property type="protein sequence ID" value="HCW93865.1"/>
    <property type="molecule type" value="Genomic_DNA"/>
</dbReference>
<dbReference type="NCBIfam" id="TIGR01144">
    <property type="entry name" value="ATP_synt_b"/>
    <property type="match status" value="1"/>
</dbReference>
<sequence>MNRLVLLFNILLLPSMLMAAEGGGSHGPDFMGLVWRIIVFVVFVAILYKLLKDPFINFLDNRTKQIEESIENAEKAKENAEIELTNYKLKLQQMEKELQTMKERAKKQADSERKNILEDAENNIAKLKKSTEDMIQSDLDRAKAELREEAAKLAFELAEQKIEKRLTDDMQKRLVKNYIAKIGVTN</sequence>
<evidence type="ECO:0000313" key="20">
    <source>
        <dbReference type="Proteomes" id="UP000262325"/>
    </source>
</evidence>
<evidence type="ECO:0000256" key="11">
    <source>
        <dbReference type="ARBA" id="ARBA00025198"/>
    </source>
</evidence>
<evidence type="ECO:0000256" key="15">
    <source>
        <dbReference type="HAMAP-Rule" id="MF_01398"/>
    </source>
</evidence>
<dbReference type="Pfam" id="PF00430">
    <property type="entry name" value="ATP-synt_B"/>
    <property type="match status" value="1"/>
</dbReference>
<keyword evidence="9 15" id="KW-0472">Membrane</keyword>
<keyword evidence="3 15" id="KW-1003">Cell membrane</keyword>
<evidence type="ECO:0000256" key="1">
    <source>
        <dbReference type="ARBA" id="ARBA00005513"/>
    </source>
</evidence>
<dbReference type="PANTHER" id="PTHR33445">
    <property type="entry name" value="ATP SYNTHASE SUBUNIT B', CHLOROPLASTIC"/>
    <property type="match status" value="1"/>
</dbReference>
<keyword evidence="7 15" id="KW-1133">Transmembrane helix</keyword>
<evidence type="ECO:0000256" key="3">
    <source>
        <dbReference type="ARBA" id="ARBA00022475"/>
    </source>
</evidence>
<keyword evidence="2 15" id="KW-0813">Transport</keyword>
<evidence type="ECO:0000256" key="12">
    <source>
        <dbReference type="ARBA" id="ARBA00025614"/>
    </source>
</evidence>
<keyword evidence="18" id="KW-0732">Signal</keyword>
<feature type="chain" id="PRO_5017792985" description="ATP synthase subunit b" evidence="18">
    <location>
        <begin position="20"/>
        <end position="186"/>
    </location>
</feature>
<feature type="transmembrane region" description="Helical" evidence="15">
    <location>
        <begin position="35"/>
        <end position="51"/>
    </location>
</feature>
<comment type="subunit">
    <text evidence="13">F-type ATPases have 2 components, F(1) - the catalytic core - and F(0) - the membrane proton channel. F(1) has five subunits: alpha(3), beta(3), gamma(1), delta(1), epsilon(1). F(0) has four main subunits: a(1), b(2) and c(10-14). The alpha and beta chains form an alternating ring which encloses part of the gamma chain. F(1) is attached to F(0) by a central stalk formed by the gamma and epsilon chains, while a peripheral stalk is formed by the delta and b chains.</text>
</comment>
<evidence type="ECO:0000256" key="16">
    <source>
        <dbReference type="RuleBase" id="RU003848"/>
    </source>
</evidence>
<dbReference type="GO" id="GO:0046933">
    <property type="term" value="F:proton-transporting ATP synthase activity, rotational mechanism"/>
    <property type="evidence" value="ECO:0007669"/>
    <property type="project" value="UniProtKB-UniRule"/>
</dbReference>
<evidence type="ECO:0000256" key="8">
    <source>
        <dbReference type="ARBA" id="ARBA00023065"/>
    </source>
</evidence>
<evidence type="ECO:0000256" key="9">
    <source>
        <dbReference type="ARBA" id="ARBA00023136"/>
    </source>
</evidence>
<dbReference type="PANTHER" id="PTHR33445:SF1">
    <property type="entry name" value="ATP SYNTHASE SUBUNIT B"/>
    <property type="match status" value="1"/>
</dbReference>
<dbReference type="RefSeq" id="WP_013886817.1">
    <property type="nucleotide sequence ID" value="NZ_JAAZVV010000030.1"/>
</dbReference>
<dbReference type="GO" id="GO:0045259">
    <property type="term" value="C:proton-transporting ATP synthase complex"/>
    <property type="evidence" value="ECO:0007669"/>
    <property type="project" value="UniProtKB-KW"/>
</dbReference>
<dbReference type="Proteomes" id="UP000262325">
    <property type="component" value="Unassembled WGS sequence"/>
</dbReference>
<evidence type="ECO:0000256" key="4">
    <source>
        <dbReference type="ARBA" id="ARBA00022547"/>
    </source>
</evidence>
<keyword evidence="6 15" id="KW-0375">Hydrogen ion transport</keyword>
<evidence type="ECO:0000256" key="17">
    <source>
        <dbReference type="SAM" id="Coils"/>
    </source>
</evidence>
<evidence type="ECO:0000256" key="2">
    <source>
        <dbReference type="ARBA" id="ARBA00022448"/>
    </source>
</evidence>
<feature type="signal peptide" evidence="18">
    <location>
        <begin position="1"/>
        <end position="19"/>
    </location>
</feature>
<evidence type="ECO:0000256" key="7">
    <source>
        <dbReference type="ARBA" id="ARBA00022989"/>
    </source>
</evidence>
<comment type="function">
    <text evidence="12">Component of the F(0) channel, it forms part of the peripheral stalk, linking F(1) to F(0). The b'-subunit is a diverged and duplicated form of b found in plants and photosynthetic bacteria.</text>
</comment>
<dbReference type="AlphaFoldDB" id="A0A3D5QDD2"/>